<dbReference type="NCBIfam" id="NF003761">
    <property type="entry name" value="PRK05352.1-4"/>
    <property type="match status" value="1"/>
</dbReference>
<organism evidence="12 13">
    <name type="scientific">Nonlabens ponticola</name>
    <dbReference type="NCBI Taxonomy" id="2496866"/>
    <lineage>
        <taxon>Bacteria</taxon>
        <taxon>Pseudomonadati</taxon>
        <taxon>Bacteroidota</taxon>
        <taxon>Flavobacteriia</taxon>
        <taxon>Flavobacteriales</taxon>
        <taxon>Flavobacteriaceae</taxon>
        <taxon>Nonlabens</taxon>
    </lineage>
</organism>
<keyword evidence="2 8" id="KW-1278">Translocase</keyword>
<dbReference type="EMBL" id="CP034549">
    <property type="protein sequence ID" value="AZQ42784.1"/>
    <property type="molecule type" value="Genomic_DNA"/>
</dbReference>
<protein>
    <recommendedName>
        <fullName evidence="8">Na(+)-translocating NADH-quinone reductase subunit A</fullName>
        <shortName evidence="8">Na(+)-NQR subunit A</shortName>
        <shortName evidence="8">Na(+)-translocating NQR subunit A</shortName>
        <ecNumber evidence="8">7.2.1.1</ecNumber>
    </recommendedName>
    <alternativeName>
        <fullName evidence="8">NQR complex subunit A</fullName>
    </alternativeName>
    <alternativeName>
        <fullName evidence="8">NQR-1 subunit A</fullName>
    </alternativeName>
</protein>
<evidence type="ECO:0000256" key="2">
    <source>
        <dbReference type="ARBA" id="ARBA00022967"/>
    </source>
</evidence>
<sequence>MSKDIRIRKGLDLKLKGEAGHKLVTAPRSSVYAVKPPDFHAVVPKLILKEGAAVKAGEIIFYSKYDEAVKFAAPVSGTISEIVRGAKRRVMEVRIQADASDTFYEHGSMDPLQADPTAVRTRLLESGCWPFIIQRPYDIVAGPEDTPKAIFISAYTSAPLAGDVDFILKDRKEAFQAGVNALSRLTEGKVHLCIGKKSNLSDIKNVEVHKVKGPHPAGNVGVQIHKLDPINFGEKVWAVGAEDVATIGNLFLTGKFDAVRTVALAGTEVAEEKRHYYTTKIGAKVSDLVGEVNTQETRIISGDVLTGDQINNDQYLNYYHNTVTLIPEGNEYAFLGWLPFTRNDVPSISGTSLSWLTGGKSKVNTNLNGEERALVVTGEMEEVMPMNIYPMQLIKACMAGDIESMENLGIYEVAPEDFALIDYVNTSKIEAQEIIRLGLDLMITEVG</sequence>
<dbReference type="PANTHER" id="PTHR37839:SF1">
    <property type="entry name" value="NA(+)-TRANSLOCATING NADH-QUINONE REDUCTASE SUBUNIT A"/>
    <property type="match status" value="1"/>
</dbReference>
<dbReference type="PANTHER" id="PTHR37839">
    <property type="entry name" value="NA(+)-TRANSLOCATING NADH-QUINONE REDUCTASE SUBUNIT A"/>
    <property type="match status" value="1"/>
</dbReference>
<dbReference type="EC" id="7.2.1.1" evidence="8"/>
<feature type="domain" description="NqrA second alpha/beta" evidence="11">
    <location>
        <begin position="117"/>
        <end position="256"/>
    </location>
</feature>
<feature type="domain" description="Na(+)-translocating NADH-quinone reductase subunit A C-terminal" evidence="10">
    <location>
        <begin position="261"/>
        <end position="310"/>
    </location>
</feature>
<evidence type="ECO:0000256" key="5">
    <source>
        <dbReference type="ARBA" id="ARBA00023065"/>
    </source>
</evidence>
<dbReference type="Pfam" id="PF24836">
    <property type="entry name" value="NQRA_2nd"/>
    <property type="match status" value="1"/>
</dbReference>
<keyword evidence="5 8" id="KW-0406">Ion transport</keyword>
<dbReference type="NCBIfam" id="TIGR01936">
    <property type="entry name" value="nqrA"/>
    <property type="match status" value="1"/>
</dbReference>
<dbReference type="InterPro" id="IPR008703">
    <property type="entry name" value="NqrA"/>
</dbReference>
<dbReference type="RefSeq" id="WP_126444558.1">
    <property type="nucleotide sequence ID" value="NZ_CP034549.1"/>
</dbReference>
<keyword evidence="6 8" id="KW-0830">Ubiquinone</keyword>
<gene>
    <name evidence="8" type="primary">nqrA</name>
    <name evidence="12" type="ORF">EJ995_00485</name>
</gene>
<proteinExistence type="inferred from homology"/>
<dbReference type="Pfam" id="PF05896">
    <property type="entry name" value="NQRA_N"/>
    <property type="match status" value="1"/>
</dbReference>
<dbReference type="GO" id="GO:0016655">
    <property type="term" value="F:oxidoreductase activity, acting on NAD(P)H, quinone or similar compound as acceptor"/>
    <property type="evidence" value="ECO:0007669"/>
    <property type="project" value="UniProtKB-UniRule"/>
</dbReference>
<dbReference type="Proteomes" id="UP000279600">
    <property type="component" value="Chromosome"/>
</dbReference>
<evidence type="ECO:0000256" key="3">
    <source>
        <dbReference type="ARBA" id="ARBA00023027"/>
    </source>
</evidence>
<comment type="similarity">
    <text evidence="8">Belongs to the NqrA family.</text>
</comment>
<evidence type="ECO:0000256" key="8">
    <source>
        <dbReference type="HAMAP-Rule" id="MF_00425"/>
    </source>
</evidence>
<keyword evidence="13" id="KW-1185">Reference proteome</keyword>
<evidence type="ECO:0000256" key="6">
    <source>
        <dbReference type="ARBA" id="ARBA00023075"/>
    </source>
</evidence>
<keyword evidence="4 8" id="KW-0915">Sodium</keyword>
<evidence type="ECO:0000259" key="11">
    <source>
        <dbReference type="Pfam" id="PF24836"/>
    </source>
</evidence>
<feature type="domain" description="NqrA N-terminal barrel-sandwich hybrid" evidence="9">
    <location>
        <begin position="5"/>
        <end position="98"/>
    </location>
</feature>
<evidence type="ECO:0000259" key="10">
    <source>
        <dbReference type="Pfam" id="PF11973"/>
    </source>
</evidence>
<dbReference type="Pfam" id="PF11973">
    <property type="entry name" value="NQRA_SLBB"/>
    <property type="match status" value="1"/>
</dbReference>
<dbReference type="InterPro" id="IPR056147">
    <property type="entry name" value="NQRA_N"/>
</dbReference>
<dbReference type="OrthoDB" id="9774536at2"/>
<evidence type="ECO:0000313" key="13">
    <source>
        <dbReference type="Proteomes" id="UP000279600"/>
    </source>
</evidence>
<dbReference type="InterPro" id="IPR022615">
    <property type="entry name" value="NqrA_C_domain"/>
</dbReference>
<keyword evidence="7 8" id="KW-0739">Sodium transport</keyword>
<comment type="catalytic activity">
    <reaction evidence="8">
        <text>a ubiquinone + n Na(+)(in) + NADH + H(+) = a ubiquinol + n Na(+)(out) + NAD(+)</text>
        <dbReference type="Rhea" id="RHEA:47748"/>
        <dbReference type="Rhea" id="RHEA-COMP:9565"/>
        <dbReference type="Rhea" id="RHEA-COMP:9566"/>
        <dbReference type="ChEBI" id="CHEBI:15378"/>
        <dbReference type="ChEBI" id="CHEBI:16389"/>
        <dbReference type="ChEBI" id="CHEBI:17976"/>
        <dbReference type="ChEBI" id="CHEBI:29101"/>
        <dbReference type="ChEBI" id="CHEBI:57540"/>
        <dbReference type="ChEBI" id="CHEBI:57945"/>
        <dbReference type="EC" id="7.2.1.1"/>
    </reaction>
</comment>
<evidence type="ECO:0000313" key="12">
    <source>
        <dbReference type="EMBL" id="AZQ42784.1"/>
    </source>
</evidence>
<dbReference type="KEGG" id="noj:EJ995_00485"/>
<comment type="function">
    <text evidence="8">NQR complex catalyzes the reduction of ubiquinone-1 to ubiquinol by two successive reactions, coupled with the transport of Na(+) ions from the cytoplasm to the periplasm. NqrA to NqrE are probably involved in the second step, the conversion of ubisemiquinone to ubiquinol.</text>
</comment>
<evidence type="ECO:0000256" key="1">
    <source>
        <dbReference type="ARBA" id="ARBA00022448"/>
    </source>
</evidence>
<comment type="subunit">
    <text evidence="8">Composed of six subunits; NqrA, NqrB, NqrC, NqrD, NqrE and NqrF.</text>
</comment>
<keyword evidence="1 8" id="KW-0813">Transport</keyword>
<dbReference type="AlphaFoldDB" id="A0A3S9MUD2"/>
<evidence type="ECO:0000256" key="7">
    <source>
        <dbReference type="ARBA" id="ARBA00023201"/>
    </source>
</evidence>
<dbReference type="InterPro" id="IPR056148">
    <property type="entry name" value="NQRA_2nd"/>
</dbReference>
<evidence type="ECO:0000256" key="4">
    <source>
        <dbReference type="ARBA" id="ARBA00023053"/>
    </source>
</evidence>
<evidence type="ECO:0000259" key="9">
    <source>
        <dbReference type="Pfam" id="PF05896"/>
    </source>
</evidence>
<accession>A0A3S9MUD2</accession>
<dbReference type="GO" id="GO:0006814">
    <property type="term" value="P:sodium ion transport"/>
    <property type="evidence" value="ECO:0007669"/>
    <property type="project" value="UniProtKB-UniRule"/>
</dbReference>
<dbReference type="HAMAP" id="MF_00425">
    <property type="entry name" value="NqrA"/>
    <property type="match status" value="1"/>
</dbReference>
<keyword evidence="3 8" id="KW-0520">NAD</keyword>
<reference evidence="12 13" key="1">
    <citation type="submission" date="2018-12" db="EMBL/GenBank/DDBJ databases">
        <title>Complete genome of Nonlabens sp. MJ115.</title>
        <authorList>
            <person name="Choi H.S."/>
            <person name="Jung J."/>
        </authorList>
    </citation>
    <scope>NUCLEOTIDE SEQUENCE [LARGE SCALE GENOMIC DNA]</scope>
    <source>
        <strain evidence="12 13">MJ115</strain>
    </source>
</reference>
<name>A0A3S9MUD2_9FLAO</name>